<evidence type="ECO:0000313" key="1">
    <source>
        <dbReference type="EMBL" id="KKM19361.1"/>
    </source>
</evidence>
<protein>
    <submittedName>
        <fullName evidence="1">Uncharacterized protein</fullName>
    </submittedName>
</protein>
<gene>
    <name evidence="1" type="ORF">LCGC14_1656430</name>
</gene>
<organism evidence="1">
    <name type="scientific">marine sediment metagenome</name>
    <dbReference type="NCBI Taxonomy" id="412755"/>
    <lineage>
        <taxon>unclassified sequences</taxon>
        <taxon>metagenomes</taxon>
        <taxon>ecological metagenomes</taxon>
    </lineage>
</organism>
<comment type="caution">
    <text evidence="1">The sequence shown here is derived from an EMBL/GenBank/DDBJ whole genome shotgun (WGS) entry which is preliminary data.</text>
</comment>
<dbReference type="EMBL" id="LAZR01014008">
    <property type="protein sequence ID" value="KKM19361.1"/>
    <property type="molecule type" value="Genomic_DNA"/>
</dbReference>
<reference evidence="1" key="1">
    <citation type="journal article" date="2015" name="Nature">
        <title>Complex archaea that bridge the gap between prokaryotes and eukaryotes.</title>
        <authorList>
            <person name="Spang A."/>
            <person name="Saw J.H."/>
            <person name="Jorgensen S.L."/>
            <person name="Zaremba-Niedzwiedzka K."/>
            <person name="Martijn J."/>
            <person name="Lind A.E."/>
            <person name="van Eijk R."/>
            <person name="Schleper C."/>
            <person name="Guy L."/>
            <person name="Ettema T.J."/>
        </authorList>
    </citation>
    <scope>NUCLEOTIDE SEQUENCE</scope>
</reference>
<name>A0A0F9HVB9_9ZZZZ</name>
<proteinExistence type="predicted"/>
<dbReference type="AlphaFoldDB" id="A0A0F9HVB9"/>
<sequence>MISLPNVGQTYQVKPYPFVRSEYETFIESGEHKESITTWRPGVDLSEASYEENGFCHGEGAMMLTVVSIHKPGKYPTRIFYVRQWEAPDGTRFGKKGLQCKALAGFSLLRAGYRYAYDIIDYETEVPQ</sequence>
<accession>A0A0F9HVB9</accession>